<dbReference type="HOGENOM" id="CLU_039282_0_0_6"/>
<dbReference type="STRING" id="314285.KT71_15641"/>
<dbReference type="PROSITE" id="PS51257">
    <property type="entry name" value="PROKAR_LIPOPROTEIN"/>
    <property type="match status" value="1"/>
</dbReference>
<evidence type="ECO:0008006" key="4">
    <source>
        <dbReference type="Google" id="ProtNLM"/>
    </source>
</evidence>
<dbReference type="InterPro" id="IPR011044">
    <property type="entry name" value="Quino_amine_DH_bsu"/>
</dbReference>
<dbReference type="EMBL" id="AAOA02000001">
    <property type="protein sequence ID" value="EAQ99116.1"/>
    <property type="molecule type" value="Genomic_DNA"/>
</dbReference>
<protein>
    <recommendedName>
        <fullName evidence="4">Periplasmic component of the Tol biopolymer transport system</fullName>
    </recommendedName>
</protein>
<evidence type="ECO:0000313" key="3">
    <source>
        <dbReference type="Proteomes" id="UP000019205"/>
    </source>
</evidence>
<evidence type="ECO:0000313" key="2">
    <source>
        <dbReference type="EMBL" id="EAQ99116.1"/>
    </source>
</evidence>
<reference evidence="2 3" key="2">
    <citation type="journal article" date="2009" name="PLoS ONE">
        <title>The photosynthetic apparatus and its regulation in the aerobic gammaproteobacterium Congregibacter litoralis gen. nov., sp. nov.</title>
        <authorList>
            <person name="Spring S."/>
            <person name="Lunsdorf H."/>
            <person name="Fuchs B.M."/>
            <person name="Tindall B.J."/>
        </authorList>
    </citation>
    <scope>NUCLEOTIDE SEQUENCE [LARGE SCALE GENOMIC DNA]</scope>
    <source>
        <strain evidence="2">KT71</strain>
    </source>
</reference>
<dbReference type="InterPro" id="IPR011042">
    <property type="entry name" value="6-blade_b-propeller_TolB-like"/>
</dbReference>
<organism evidence="2 3">
    <name type="scientific">Congregibacter litoralis KT71</name>
    <dbReference type="NCBI Taxonomy" id="314285"/>
    <lineage>
        <taxon>Bacteria</taxon>
        <taxon>Pseudomonadati</taxon>
        <taxon>Pseudomonadota</taxon>
        <taxon>Gammaproteobacteria</taxon>
        <taxon>Cellvibrionales</taxon>
        <taxon>Halieaceae</taxon>
        <taxon>Congregibacter</taxon>
    </lineage>
</organism>
<dbReference type="eggNOG" id="COG0823">
    <property type="taxonomic scope" value="Bacteria"/>
</dbReference>
<evidence type="ECO:0000256" key="1">
    <source>
        <dbReference type="SAM" id="SignalP"/>
    </source>
</evidence>
<feature type="chain" id="PRO_5002665209" description="Periplasmic component of the Tol biopolymer transport system" evidence="1">
    <location>
        <begin position="27"/>
        <end position="319"/>
    </location>
</feature>
<accession>A4A341</accession>
<proteinExistence type="predicted"/>
<sequence>MSRFRSASGKFAVPGLVLALAFPVISGCDEEEASVSAAQVPADSSGDSTTAVPEGTDVWLLDLVMEENSLRAVQPRNLTSRPGYDNQPYFLPTGELLYVQMAGEKTDLWRWIPGSKATSRFTTTVEESEFSPTPIPQSDGGVSYIRSRTNTSGRLWQMPQKGADAEIVFADIGPVGYHAWFDADHVALWLLQEPSLLQVVTISTGEAQPIARGVGRSPQSVPNRRAVSFTRPSDEGTLLEVYDLDETAVNTLAILPEGGEFHAWMPDGRLLSTAGSQLFQWRAGAWESIADLGLLDLNLSRLAVSPDGSRLALVAEPSH</sequence>
<dbReference type="RefSeq" id="WP_008295561.1">
    <property type="nucleotide sequence ID" value="NZ_CM002299.1"/>
</dbReference>
<dbReference type="Proteomes" id="UP000019205">
    <property type="component" value="Chromosome"/>
</dbReference>
<gene>
    <name evidence="2" type="ORF">KT71_15641</name>
</gene>
<dbReference type="AlphaFoldDB" id="A4A341"/>
<dbReference type="SUPFAM" id="SSF50969">
    <property type="entry name" value="YVTN repeat-like/Quinoprotein amine dehydrogenase"/>
    <property type="match status" value="1"/>
</dbReference>
<keyword evidence="1" id="KW-0732">Signal</keyword>
<comment type="caution">
    <text evidence="2">The sequence shown here is derived from an EMBL/GenBank/DDBJ whole genome shotgun (WGS) entry which is preliminary data.</text>
</comment>
<keyword evidence="3" id="KW-1185">Reference proteome</keyword>
<dbReference type="Gene3D" id="2.120.10.30">
    <property type="entry name" value="TolB, C-terminal domain"/>
    <property type="match status" value="1"/>
</dbReference>
<reference evidence="2 3" key="1">
    <citation type="journal article" date="2007" name="Proc. Natl. Acad. Sci. U.S.A.">
        <title>Characterization of a marine gammaproteobacterium capable of aerobic anoxygenic photosynthesis.</title>
        <authorList>
            <person name="Fuchs B.M."/>
            <person name="Spring S."/>
            <person name="Teeling H."/>
            <person name="Quast C."/>
            <person name="Wulf J."/>
            <person name="Schattenhofer M."/>
            <person name="Yan S."/>
            <person name="Ferriera S."/>
            <person name="Johnson J."/>
            <person name="Glockner F.O."/>
            <person name="Amann R."/>
        </authorList>
    </citation>
    <scope>NUCLEOTIDE SEQUENCE [LARGE SCALE GENOMIC DNA]</scope>
    <source>
        <strain evidence="2">KT71</strain>
    </source>
</reference>
<name>A4A341_9GAMM</name>
<feature type="signal peptide" evidence="1">
    <location>
        <begin position="1"/>
        <end position="26"/>
    </location>
</feature>